<evidence type="ECO:0000259" key="11">
    <source>
        <dbReference type="Pfam" id="PF03033"/>
    </source>
</evidence>
<dbReference type="SUPFAM" id="SSF53756">
    <property type="entry name" value="UDP-Glycosyltransferase/glycogen phosphorylase"/>
    <property type="match status" value="1"/>
</dbReference>
<dbReference type="InterPro" id="IPR006009">
    <property type="entry name" value="GlcNAc_MurG"/>
</dbReference>
<dbReference type="PANTHER" id="PTHR21015:SF22">
    <property type="entry name" value="GLYCOSYLTRANSFERASE"/>
    <property type="match status" value="1"/>
</dbReference>
<feature type="binding site" evidence="10">
    <location>
        <begin position="268"/>
        <end position="273"/>
    </location>
    <ligand>
        <name>UDP-N-acetyl-alpha-D-glucosamine</name>
        <dbReference type="ChEBI" id="CHEBI:57705"/>
    </ligand>
</feature>
<feature type="domain" description="Glycosyltransferase family 28 N-terminal" evidence="11">
    <location>
        <begin position="10"/>
        <end position="146"/>
    </location>
</feature>
<keyword evidence="6 10" id="KW-0573">Peptidoglycan synthesis</keyword>
<dbReference type="Pfam" id="PF03033">
    <property type="entry name" value="Glyco_transf_28"/>
    <property type="match status" value="1"/>
</dbReference>
<gene>
    <name evidence="10 13" type="primary">murG</name>
    <name evidence="13" type="ORF">C4K68_24085</name>
</gene>
<feature type="binding site" evidence="10">
    <location>
        <position position="249"/>
    </location>
    <ligand>
        <name>UDP-N-acetyl-alpha-D-glucosamine</name>
        <dbReference type="ChEBI" id="CHEBI:57705"/>
    </ligand>
</feature>
<evidence type="ECO:0000256" key="9">
    <source>
        <dbReference type="ARBA" id="ARBA00023316"/>
    </source>
</evidence>
<evidence type="ECO:0000256" key="4">
    <source>
        <dbReference type="ARBA" id="ARBA00022679"/>
    </source>
</evidence>
<feature type="binding site" evidence="10">
    <location>
        <position position="294"/>
    </location>
    <ligand>
        <name>UDP-N-acetyl-alpha-D-glucosamine</name>
        <dbReference type="ChEBI" id="CHEBI:57705"/>
    </ligand>
</feature>
<accession>A0A2S5KJ08</accession>
<dbReference type="HAMAP" id="MF_00033">
    <property type="entry name" value="MurG"/>
    <property type="match status" value="1"/>
</dbReference>
<dbReference type="GO" id="GO:0050511">
    <property type="term" value="F:undecaprenyldiphospho-muramoylpentapeptide beta-N-acetylglucosaminyltransferase activity"/>
    <property type="evidence" value="ECO:0007669"/>
    <property type="project" value="UniProtKB-UniRule"/>
</dbReference>
<reference evidence="13 14" key="1">
    <citation type="submission" date="2018-02" db="EMBL/GenBank/DDBJ databases">
        <title>novel marine gammaproteobacteria from coastal saline agro ecosystem.</title>
        <authorList>
            <person name="Krishnan R."/>
            <person name="Ramesh Kumar N."/>
        </authorList>
    </citation>
    <scope>NUCLEOTIDE SEQUENCE [LARGE SCALE GENOMIC DNA]</scope>
    <source>
        <strain evidence="13 14">228</strain>
    </source>
</reference>
<dbReference type="AlphaFoldDB" id="A0A2S5KJ08"/>
<evidence type="ECO:0000256" key="1">
    <source>
        <dbReference type="ARBA" id="ARBA00022475"/>
    </source>
</evidence>
<keyword evidence="1 10" id="KW-1003">Cell membrane</keyword>
<dbReference type="UniPathway" id="UPA00219"/>
<dbReference type="GO" id="GO:0071555">
    <property type="term" value="P:cell wall organization"/>
    <property type="evidence" value="ECO:0007669"/>
    <property type="project" value="UniProtKB-KW"/>
</dbReference>
<protein>
    <recommendedName>
        <fullName evidence="10">UDP-N-acetylglucosamine--N-acetylmuramyl-(pentapeptide) pyrophosphoryl-undecaprenol N-acetylglucosamine transferase</fullName>
        <ecNumber evidence="10">2.4.1.227</ecNumber>
    </recommendedName>
    <alternativeName>
        <fullName evidence="10">Undecaprenyl-PP-MurNAc-pentapeptide-UDPGlcNAc GlcNAc transferase</fullName>
    </alternativeName>
</protein>
<dbReference type="NCBIfam" id="TIGR01133">
    <property type="entry name" value="murG"/>
    <property type="match status" value="1"/>
</dbReference>
<evidence type="ECO:0000313" key="13">
    <source>
        <dbReference type="EMBL" id="PPC74807.1"/>
    </source>
</evidence>
<sequence>MPSEKPKVALIMAGGTGGHVFPALATAERLRQQGYQIHWLGTMAGIEAKIVPQAEIPLHAIQVSGLRGKGVVKLLKAPFLLARACGQALKVVSSLKPNVVLGMGGFASGPGGLAAKLLGRPLVIHEQNAVPGMTNKLLARMAKRVLVAFPDALTKLPDAEVVGNPIRRAVCSLPDPAQRYGVRAGRIRVLVVGGSLGAAAINAVIPRWLAALPEEVRPEVWHQTGERHLEATQSFYQEQGIAARIVPFIDNMADAYGWADLVICRSGALTVSELSAAGVASVLIPFPFAVDDHQTANGRHLEKAGAAVLIQQAALSVESLKELYLNRLQQRSALQHMAEAAYAQSKPEAAERVAEVCKEISLG</sequence>
<comment type="function">
    <text evidence="10">Cell wall formation. Catalyzes the transfer of a GlcNAc subunit on undecaprenyl-pyrophosphoryl-MurNAc-pentapeptide (lipid intermediate I) to form undecaprenyl-pyrophosphoryl-MurNAc-(pentapeptide)GlcNAc (lipid intermediate II).</text>
</comment>
<dbReference type="GO" id="GO:0009252">
    <property type="term" value="P:peptidoglycan biosynthetic process"/>
    <property type="evidence" value="ECO:0007669"/>
    <property type="project" value="UniProtKB-UniRule"/>
</dbReference>
<dbReference type="Gene3D" id="3.40.50.2000">
    <property type="entry name" value="Glycogen Phosphorylase B"/>
    <property type="match status" value="2"/>
</dbReference>
<feature type="binding site" evidence="10">
    <location>
        <position position="128"/>
    </location>
    <ligand>
        <name>UDP-N-acetyl-alpha-D-glucosamine</name>
        <dbReference type="ChEBI" id="CHEBI:57705"/>
    </ligand>
</feature>
<evidence type="ECO:0000256" key="10">
    <source>
        <dbReference type="HAMAP-Rule" id="MF_00033"/>
    </source>
</evidence>
<comment type="similarity">
    <text evidence="10">Belongs to the glycosyltransferase 28 family. MurG subfamily.</text>
</comment>
<dbReference type="GO" id="GO:0051301">
    <property type="term" value="P:cell division"/>
    <property type="evidence" value="ECO:0007669"/>
    <property type="project" value="UniProtKB-KW"/>
</dbReference>
<dbReference type="Pfam" id="PF04101">
    <property type="entry name" value="Glyco_tran_28_C"/>
    <property type="match status" value="1"/>
</dbReference>
<comment type="pathway">
    <text evidence="10">Cell wall biogenesis; peptidoglycan biosynthesis.</text>
</comment>
<feature type="domain" description="Glycosyl transferase family 28 C-terminal" evidence="12">
    <location>
        <begin position="189"/>
        <end position="353"/>
    </location>
</feature>
<feature type="binding site" evidence="10">
    <location>
        <position position="167"/>
    </location>
    <ligand>
        <name>UDP-N-acetyl-alpha-D-glucosamine</name>
        <dbReference type="ChEBI" id="CHEBI:57705"/>
    </ligand>
</feature>
<dbReference type="GO" id="GO:0005975">
    <property type="term" value="P:carbohydrate metabolic process"/>
    <property type="evidence" value="ECO:0007669"/>
    <property type="project" value="InterPro"/>
</dbReference>
<evidence type="ECO:0000256" key="7">
    <source>
        <dbReference type="ARBA" id="ARBA00023136"/>
    </source>
</evidence>
<dbReference type="InterPro" id="IPR007235">
    <property type="entry name" value="Glyco_trans_28_C"/>
</dbReference>
<evidence type="ECO:0000256" key="6">
    <source>
        <dbReference type="ARBA" id="ARBA00022984"/>
    </source>
</evidence>
<organism evidence="13 14">
    <name type="scientific">Proteobacteria bacterium 228</name>
    <dbReference type="NCBI Taxonomy" id="2083153"/>
    <lineage>
        <taxon>Bacteria</taxon>
        <taxon>Pseudomonadati</taxon>
        <taxon>Pseudomonadota</taxon>
    </lineage>
</organism>
<evidence type="ECO:0000259" key="12">
    <source>
        <dbReference type="Pfam" id="PF04101"/>
    </source>
</evidence>
<evidence type="ECO:0000256" key="8">
    <source>
        <dbReference type="ARBA" id="ARBA00023306"/>
    </source>
</evidence>
<keyword evidence="8 10" id="KW-0131">Cell cycle</keyword>
<proteinExistence type="inferred from homology"/>
<keyword evidence="9 10" id="KW-0961">Cell wall biogenesis/degradation</keyword>
<dbReference type="EMBL" id="PRLP01000127">
    <property type="protein sequence ID" value="PPC74807.1"/>
    <property type="molecule type" value="Genomic_DNA"/>
</dbReference>
<dbReference type="GO" id="GO:0005886">
    <property type="term" value="C:plasma membrane"/>
    <property type="evidence" value="ECO:0007669"/>
    <property type="project" value="UniProtKB-SubCell"/>
</dbReference>
<feature type="binding site" evidence="10">
    <location>
        <position position="195"/>
    </location>
    <ligand>
        <name>UDP-N-acetyl-alpha-D-glucosamine</name>
        <dbReference type="ChEBI" id="CHEBI:57705"/>
    </ligand>
</feature>
<dbReference type="GO" id="GO:0008360">
    <property type="term" value="P:regulation of cell shape"/>
    <property type="evidence" value="ECO:0007669"/>
    <property type="project" value="UniProtKB-KW"/>
</dbReference>
<evidence type="ECO:0000256" key="2">
    <source>
        <dbReference type="ARBA" id="ARBA00022618"/>
    </source>
</evidence>
<dbReference type="PANTHER" id="PTHR21015">
    <property type="entry name" value="UDP-N-ACETYLGLUCOSAMINE--N-ACETYLMURAMYL-(PENTAPEPTIDE) PYROPHOSPHORYL-UNDECAPRENOL N-ACETYLGLUCOSAMINE TRANSFERASE 1"/>
    <property type="match status" value="1"/>
</dbReference>
<keyword evidence="5 10" id="KW-0133">Cell shape</keyword>
<comment type="catalytic activity">
    <reaction evidence="10">
        <text>di-trans,octa-cis-undecaprenyl diphospho-N-acetyl-alpha-D-muramoyl-L-alanyl-D-glutamyl-meso-2,6-diaminopimeloyl-D-alanyl-D-alanine + UDP-N-acetyl-alpha-D-glucosamine = di-trans,octa-cis-undecaprenyl diphospho-[N-acetyl-alpha-D-glucosaminyl-(1-&gt;4)]-N-acetyl-alpha-D-muramoyl-L-alanyl-D-glutamyl-meso-2,6-diaminopimeloyl-D-alanyl-D-alanine + UDP + H(+)</text>
        <dbReference type="Rhea" id="RHEA:31227"/>
        <dbReference type="ChEBI" id="CHEBI:15378"/>
        <dbReference type="ChEBI" id="CHEBI:57705"/>
        <dbReference type="ChEBI" id="CHEBI:58223"/>
        <dbReference type="ChEBI" id="CHEBI:61387"/>
        <dbReference type="ChEBI" id="CHEBI:61388"/>
        <dbReference type="EC" id="2.4.1.227"/>
    </reaction>
</comment>
<keyword evidence="4 10" id="KW-0808">Transferase</keyword>
<dbReference type="GO" id="GO:0051991">
    <property type="term" value="F:UDP-N-acetyl-D-glucosamine:N-acetylmuramoyl-L-alanyl-D-glutamyl-meso-2,6-diaminopimelyl-D-alanyl-D-alanine-diphosphoundecaprenol 4-beta-N-acetylglucosaminlytransferase activity"/>
    <property type="evidence" value="ECO:0007669"/>
    <property type="project" value="RHEA"/>
</dbReference>
<comment type="caution">
    <text evidence="13">The sequence shown here is derived from an EMBL/GenBank/DDBJ whole genome shotgun (WGS) entry which is preliminary data.</text>
</comment>
<keyword evidence="2 10" id="KW-0132">Cell division</keyword>
<evidence type="ECO:0000256" key="3">
    <source>
        <dbReference type="ARBA" id="ARBA00022676"/>
    </source>
</evidence>
<comment type="subcellular location">
    <subcellularLocation>
        <location evidence="10">Cell membrane</location>
        <topology evidence="10">Peripheral membrane protein</topology>
        <orientation evidence="10">Cytoplasmic side</orientation>
    </subcellularLocation>
</comment>
<keyword evidence="7 10" id="KW-0472">Membrane</keyword>
<dbReference type="InterPro" id="IPR004276">
    <property type="entry name" value="GlycoTrans_28_N"/>
</dbReference>
<dbReference type="OrthoDB" id="9808936at2"/>
<dbReference type="CDD" id="cd03785">
    <property type="entry name" value="GT28_MurG"/>
    <property type="match status" value="1"/>
</dbReference>
<evidence type="ECO:0000313" key="14">
    <source>
        <dbReference type="Proteomes" id="UP000238196"/>
    </source>
</evidence>
<evidence type="ECO:0000256" key="5">
    <source>
        <dbReference type="ARBA" id="ARBA00022960"/>
    </source>
</evidence>
<name>A0A2S5KJ08_9PROT</name>
<dbReference type="EC" id="2.4.1.227" evidence="10"/>
<dbReference type="Proteomes" id="UP000238196">
    <property type="component" value="Unassembled WGS sequence"/>
</dbReference>
<keyword evidence="3 10" id="KW-0328">Glycosyltransferase</keyword>
<feature type="binding site" evidence="10">
    <location>
        <begin position="16"/>
        <end position="18"/>
    </location>
    <ligand>
        <name>UDP-N-acetyl-alpha-D-glucosamine</name>
        <dbReference type="ChEBI" id="CHEBI:57705"/>
    </ligand>
</feature>